<keyword evidence="3 6" id="KW-0472">Membrane</keyword>
<dbReference type="Proteomes" id="UP000269396">
    <property type="component" value="Unassembled WGS sequence"/>
</dbReference>
<proteinExistence type="predicted"/>
<evidence type="ECO:0000313" key="7">
    <source>
        <dbReference type="EMBL" id="VDP41488.1"/>
    </source>
</evidence>
<evidence type="ECO:0000313" key="8">
    <source>
        <dbReference type="Proteomes" id="UP000269396"/>
    </source>
</evidence>
<dbReference type="PANTHER" id="PTHR23220:SF122">
    <property type="entry name" value="INTEGRIN ALPHA-PS1"/>
    <property type="match status" value="1"/>
</dbReference>
<accession>A0A183P0B1</accession>
<dbReference type="STRING" id="31246.A0A183P0B1"/>
<evidence type="ECO:0000256" key="6">
    <source>
        <dbReference type="SAM" id="Phobius"/>
    </source>
</evidence>
<dbReference type="Pfam" id="PF20806">
    <property type="entry name" value="Integrin_A_Ig_3"/>
    <property type="match status" value="1"/>
</dbReference>
<keyword evidence="8" id="KW-1185">Reference proteome</keyword>
<dbReference type="GO" id="GO:0033627">
    <property type="term" value="P:cell adhesion mediated by integrin"/>
    <property type="evidence" value="ECO:0007669"/>
    <property type="project" value="TreeGrafter"/>
</dbReference>
<evidence type="ECO:0000256" key="2">
    <source>
        <dbReference type="ARBA" id="ARBA00023037"/>
    </source>
</evidence>
<feature type="transmembrane region" description="Helical" evidence="6">
    <location>
        <begin position="212"/>
        <end position="239"/>
    </location>
</feature>
<dbReference type="InterPro" id="IPR018184">
    <property type="entry name" value="Integrin_alpha_C_CS"/>
</dbReference>
<keyword evidence="2" id="KW-0401">Integrin</keyword>
<comment type="subcellular location">
    <subcellularLocation>
        <location evidence="1">Membrane</location>
        <topology evidence="1">Single-pass type I membrane protein</topology>
    </subcellularLocation>
</comment>
<keyword evidence="4" id="KW-0325">Glycoprotein</keyword>
<dbReference type="InterPro" id="IPR048286">
    <property type="entry name" value="Integrin_alpha_Ig-like_3"/>
</dbReference>
<dbReference type="GO" id="GO:0008305">
    <property type="term" value="C:integrin complex"/>
    <property type="evidence" value="ECO:0007669"/>
    <property type="project" value="TreeGrafter"/>
</dbReference>
<sequence>MLFLTVLVIVLRKKVRNLRKHSLIPASRLIIDWPFEFAGLINEPHGKYLLYLLENPYVIQHALPIPGQTVDNETSVVCDSKALQKVVNPHNFRIFSRLRKSNDGVPVRTASINIPSDNPSPYPPLSDKMILEPVPDRLADSKKLVDRKMTTISCYNGRIRCVPIICDLGKLSYKAGPITLEFIARLWENTMREIEVHIFNNLEQKPIPPKYMALYIGLAVFGGLLLLSILVIILYKAGFFKRKRFMRRRTKVPPTEPTQRLGQYTSTEPKQRQPLISPIQTTHHDNRKVTSRRTNYHPVPNTQEPAYRRTPYSPSSDFPIPHK</sequence>
<evidence type="ECO:0000256" key="1">
    <source>
        <dbReference type="ARBA" id="ARBA00004479"/>
    </source>
</evidence>
<dbReference type="SUPFAM" id="SSF69179">
    <property type="entry name" value="Integrin domains"/>
    <property type="match status" value="1"/>
</dbReference>
<evidence type="ECO:0000256" key="4">
    <source>
        <dbReference type="ARBA" id="ARBA00023180"/>
    </source>
</evidence>
<reference evidence="7 8" key="1">
    <citation type="submission" date="2018-11" db="EMBL/GenBank/DDBJ databases">
        <authorList>
            <consortium name="Pathogen Informatics"/>
        </authorList>
    </citation>
    <scope>NUCLEOTIDE SEQUENCE [LARGE SCALE GENOMIC DNA]</scope>
    <source>
        <strain>Denwood</strain>
        <strain evidence="8">Zambia</strain>
    </source>
</reference>
<gene>
    <name evidence="7" type="ORF">SMTD_LOCUS7797</name>
</gene>
<dbReference type="GO" id="GO:0009897">
    <property type="term" value="C:external side of plasma membrane"/>
    <property type="evidence" value="ECO:0007669"/>
    <property type="project" value="TreeGrafter"/>
</dbReference>
<dbReference type="PROSITE" id="PS00242">
    <property type="entry name" value="INTEGRIN_ALPHA"/>
    <property type="match status" value="1"/>
</dbReference>
<keyword evidence="6" id="KW-0812">Transmembrane</keyword>
<evidence type="ECO:0000256" key="3">
    <source>
        <dbReference type="ARBA" id="ARBA00023136"/>
    </source>
</evidence>
<protein>
    <submittedName>
        <fullName evidence="7">Uncharacterized protein</fullName>
    </submittedName>
</protein>
<feature type="compositionally biased region" description="Polar residues" evidence="5">
    <location>
        <begin position="257"/>
        <end position="268"/>
    </location>
</feature>
<evidence type="ECO:0000256" key="5">
    <source>
        <dbReference type="SAM" id="MobiDB-lite"/>
    </source>
</evidence>
<name>A0A183P0B1_9TREM</name>
<organism evidence="7 8">
    <name type="scientific">Schistosoma mattheei</name>
    <dbReference type="NCBI Taxonomy" id="31246"/>
    <lineage>
        <taxon>Eukaryota</taxon>
        <taxon>Metazoa</taxon>
        <taxon>Spiralia</taxon>
        <taxon>Lophotrochozoa</taxon>
        <taxon>Platyhelminthes</taxon>
        <taxon>Trematoda</taxon>
        <taxon>Digenea</taxon>
        <taxon>Strigeidida</taxon>
        <taxon>Schistosomatoidea</taxon>
        <taxon>Schistosomatidae</taxon>
        <taxon>Schistosoma</taxon>
    </lineage>
</organism>
<dbReference type="AlphaFoldDB" id="A0A183P0B1"/>
<dbReference type="EMBL" id="UZAL01028473">
    <property type="protein sequence ID" value="VDP41488.1"/>
    <property type="molecule type" value="Genomic_DNA"/>
</dbReference>
<dbReference type="GO" id="GO:0007229">
    <property type="term" value="P:integrin-mediated signaling pathway"/>
    <property type="evidence" value="ECO:0007669"/>
    <property type="project" value="UniProtKB-KW"/>
</dbReference>
<feature type="region of interest" description="Disordered" evidence="5">
    <location>
        <begin position="250"/>
        <end position="323"/>
    </location>
</feature>
<dbReference type="GO" id="GO:0007160">
    <property type="term" value="P:cell-matrix adhesion"/>
    <property type="evidence" value="ECO:0007669"/>
    <property type="project" value="TreeGrafter"/>
</dbReference>
<dbReference type="GO" id="GO:0098609">
    <property type="term" value="P:cell-cell adhesion"/>
    <property type="evidence" value="ECO:0007669"/>
    <property type="project" value="TreeGrafter"/>
</dbReference>
<keyword evidence="6" id="KW-1133">Transmembrane helix</keyword>
<dbReference type="Gene3D" id="1.20.5.930">
    <property type="entry name" value="Bicelle-embedded integrin alpha(iib) transmembrane segment"/>
    <property type="match status" value="1"/>
</dbReference>
<dbReference type="InterPro" id="IPR032695">
    <property type="entry name" value="Integrin_dom_sf"/>
</dbReference>
<dbReference type="PANTHER" id="PTHR23220">
    <property type="entry name" value="INTEGRIN ALPHA"/>
    <property type="match status" value="1"/>
</dbReference>
<dbReference type="GO" id="GO:0005178">
    <property type="term" value="F:integrin binding"/>
    <property type="evidence" value="ECO:0007669"/>
    <property type="project" value="TreeGrafter"/>
</dbReference>
<dbReference type="Gene3D" id="2.60.40.1530">
    <property type="entry name" value="ntegrin, alpha v. Chain A, domain 4"/>
    <property type="match status" value="1"/>
</dbReference>